<name>A0A0F7SFU8_PHARH</name>
<dbReference type="InterPro" id="IPR028133">
    <property type="entry name" value="Dynamitin"/>
</dbReference>
<dbReference type="GO" id="GO:0005869">
    <property type="term" value="C:dynactin complex"/>
    <property type="evidence" value="ECO:0007669"/>
    <property type="project" value="InterPro"/>
</dbReference>
<protein>
    <submittedName>
        <fullName evidence="4">Dynamitin</fullName>
    </submittedName>
</protein>
<evidence type="ECO:0000256" key="1">
    <source>
        <dbReference type="ARBA" id="ARBA00004496"/>
    </source>
</evidence>
<feature type="compositionally biased region" description="Low complexity" evidence="3">
    <location>
        <begin position="310"/>
        <end position="329"/>
    </location>
</feature>
<proteinExistence type="predicted"/>
<evidence type="ECO:0000256" key="3">
    <source>
        <dbReference type="SAM" id="MobiDB-lite"/>
    </source>
</evidence>
<dbReference type="EMBL" id="LN483167">
    <property type="protein sequence ID" value="CDZ97190.1"/>
    <property type="molecule type" value="Genomic_DNA"/>
</dbReference>
<accession>A0A0F7SFU8</accession>
<evidence type="ECO:0000313" key="4">
    <source>
        <dbReference type="EMBL" id="CDZ97190.1"/>
    </source>
</evidence>
<reference evidence="4" key="1">
    <citation type="submission" date="2014-08" db="EMBL/GenBank/DDBJ databases">
        <authorList>
            <person name="Sharma Rahul"/>
            <person name="Thines Marco"/>
        </authorList>
    </citation>
    <scope>NUCLEOTIDE SEQUENCE</scope>
</reference>
<dbReference type="AlphaFoldDB" id="A0A0F7SFU8"/>
<organism evidence="4">
    <name type="scientific">Phaffia rhodozyma</name>
    <name type="common">Yeast</name>
    <name type="synonym">Xanthophyllomyces dendrorhous</name>
    <dbReference type="NCBI Taxonomy" id="264483"/>
    <lineage>
        <taxon>Eukaryota</taxon>
        <taxon>Fungi</taxon>
        <taxon>Dikarya</taxon>
        <taxon>Basidiomycota</taxon>
        <taxon>Agaricomycotina</taxon>
        <taxon>Tremellomycetes</taxon>
        <taxon>Cystofilobasidiales</taxon>
        <taxon>Mrakiaceae</taxon>
        <taxon>Phaffia</taxon>
    </lineage>
</organism>
<dbReference type="GO" id="GO:0007017">
    <property type="term" value="P:microtubule-based process"/>
    <property type="evidence" value="ECO:0007669"/>
    <property type="project" value="InterPro"/>
</dbReference>
<feature type="region of interest" description="Disordered" evidence="3">
    <location>
        <begin position="309"/>
        <end position="330"/>
    </location>
</feature>
<dbReference type="Pfam" id="PF04912">
    <property type="entry name" value="Dynamitin"/>
    <property type="match status" value="1"/>
</dbReference>
<evidence type="ECO:0000256" key="2">
    <source>
        <dbReference type="ARBA" id="ARBA00022490"/>
    </source>
</evidence>
<feature type="compositionally biased region" description="Basic and acidic residues" evidence="3">
    <location>
        <begin position="147"/>
        <end position="159"/>
    </location>
</feature>
<feature type="compositionally biased region" description="Basic and acidic residues" evidence="3">
    <location>
        <begin position="219"/>
        <end position="239"/>
    </location>
</feature>
<keyword evidence="2" id="KW-0963">Cytoplasm</keyword>
<dbReference type="PANTHER" id="PTHR15346">
    <property type="entry name" value="DYNACTIN SUBUNIT"/>
    <property type="match status" value="1"/>
</dbReference>
<comment type="subcellular location">
    <subcellularLocation>
        <location evidence="1">Cytoplasm</location>
    </subcellularLocation>
</comment>
<feature type="region of interest" description="Disordered" evidence="3">
    <location>
        <begin position="206"/>
        <end position="239"/>
    </location>
</feature>
<sequence length="456" mass="50135">MSSKYADLPDIDTAPDVYETEDVPPERIQYAEDSDDDIINPTSARAIQKAKDAQDREYPDESPLPDFNLAGAKFGALAAKTYSLYPTPVQTCRNPTLAGPSLPSGLEHSALLPIDDEPPRARLRRLRFEMSELEEQLTAESSILTNGDDRSSEDKKENNVKDMLRELKGLVGGLNKLDADGARLAVDQNGKSWEDRIRVLGQNLENARGLSDSTPASQEAKKSSETVRSISEEEKSRKVGEIDRRLAELESAIGVGRTGLDDTQTLPAPLLPTVQKLDHLLTLLTQPRHLDAISRRIKLLLTDLDRAQATSSSTNNSNPSLTDTTLLSDPHNRRSATHLYSSDHTSSSLTVAQIQKIDSLSSMLPKIQPILPILPPLLARLHSLSDIHSASSSFGSTLTRLESEAVRLKESSVDLKAIVDQMEGSLKENETRVEGNFRAIGERVGNVLRRVEALER</sequence>
<dbReference type="GO" id="GO:0005737">
    <property type="term" value="C:cytoplasm"/>
    <property type="evidence" value="ECO:0007669"/>
    <property type="project" value="UniProtKB-SubCell"/>
</dbReference>
<feature type="region of interest" description="Disordered" evidence="3">
    <location>
        <begin position="138"/>
        <end position="159"/>
    </location>
</feature>